<gene>
    <name evidence="1" type="ORF">Vadar_028316</name>
</gene>
<keyword evidence="2" id="KW-1185">Reference proteome</keyword>
<reference evidence="1 2" key="1">
    <citation type="journal article" date="2021" name="Hortic Res">
        <title>High-quality reference genome and annotation aids understanding of berry development for evergreen blueberry (Vaccinium darrowii).</title>
        <authorList>
            <person name="Yu J."/>
            <person name="Hulse-Kemp A.M."/>
            <person name="Babiker E."/>
            <person name="Staton M."/>
        </authorList>
    </citation>
    <scope>NUCLEOTIDE SEQUENCE [LARGE SCALE GENOMIC DNA]</scope>
    <source>
        <strain evidence="2">cv. NJ 8807/NJ 8810</strain>
        <tissue evidence="1">Young leaf</tissue>
    </source>
</reference>
<sequence>MTKDIRSLFLRLSTAKEIWKAVKNTYSVDQDASKAYQVHCEVIFVCQNGDSVISYLENYRKYGRSLMILMTVLWSVPNDIAIYITKVNFECVYKFLVGLDPYLDGVRGRVLYTKPLPGIQAAYAMNQNQQSLESDRAGNDKHSMIWSVESYKQWLEIKKKLGRVRFGNQTGG</sequence>
<evidence type="ECO:0000313" key="1">
    <source>
        <dbReference type="EMBL" id="KAH7861606.1"/>
    </source>
</evidence>
<dbReference type="Proteomes" id="UP000828048">
    <property type="component" value="Chromosome 4"/>
</dbReference>
<name>A0ACB7Z7G2_9ERIC</name>
<comment type="caution">
    <text evidence="1">The sequence shown here is derived from an EMBL/GenBank/DDBJ whole genome shotgun (WGS) entry which is preliminary data.</text>
</comment>
<accession>A0ACB7Z7G2</accession>
<proteinExistence type="predicted"/>
<evidence type="ECO:0000313" key="2">
    <source>
        <dbReference type="Proteomes" id="UP000828048"/>
    </source>
</evidence>
<protein>
    <submittedName>
        <fullName evidence="1">Uncharacterized protein</fullName>
    </submittedName>
</protein>
<organism evidence="1 2">
    <name type="scientific">Vaccinium darrowii</name>
    <dbReference type="NCBI Taxonomy" id="229202"/>
    <lineage>
        <taxon>Eukaryota</taxon>
        <taxon>Viridiplantae</taxon>
        <taxon>Streptophyta</taxon>
        <taxon>Embryophyta</taxon>
        <taxon>Tracheophyta</taxon>
        <taxon>Spermatophyta</taxon>
        <taxon>Magnoliopsida</taxon>
        <taxon>eudicotyledons</taxon>
        <taxon>Gunneridae</taxon>
        <taxon>Pentapetalae</taxon>
        <taxon>asterids</taxon>
        <taxon>Ericales</taxon>
        <taxon>Ericaceae</taxon>
        <taxon>Vaccinioideae</taxon>
        <taxon>Vaccinieae</taxon>
        <taxon>Vaccinium</taxon>
    </lineage>
</organism>
<dbReference type="EMBL" id="CM037154">
    <property type="protein sequence ID" value="KAH7861606.1"/>
    <property type="molecule type" value="Genomic_DNA"/>
</dbReference>